<dbReference type="EMBL" id="SSDS01000027">
    <property type="protein sequence ID" value="TXG78092.1"/>
    <property type="molecule type" value="Genomic_DNA"/>
</dbReference>
<proteinExistence type="predicted"/>
<sequence>MKFKVGGMFKNKHDCCDFMKILECDEETEYGIHLRVIFFTQLHTGAKQVSNENWIKILKKDYNKWSRYKVRGDLYEI</sequence>
<name>A0A5C7JAQ9_9BACT</name>
<comment type="caution">
    <text evidence="1">The sequence shown here is derived from an EMBL/GenBank/DDBJ whole genome shotgun (WGS) entry which is preliminary data.</text>
</comment>
<dbReference type="AlphaFoldDB" id="A0A5C7JAQ9"/>
<organism evidence="1 2">
    <name type="scientific">Candidatus Dojkabacteria bacterium</name>
    <dbReference type="NCBI Taxonomy" id="2099670"/>
    <lineage>
        <taxon>Bacteria</taxon>
        <taxon>Candidatus Dojkabacteria</taxon>
    </lineage>
</organism>
<accession>A0A5C7JAQ9</accession>
<gene>
    <name evidence="1" type="ORF">E6Q11_01675</name>
</gene>
<evidence type="ECO:0000313" key="1">
    <source>
        <dbReference type="EMBL" id="TXG78092.1"/>
    </source>
</evidence>
<reference evidence="1 2" key="1">
    <citation type="submission" date="2018-09" db="EMBL/GenBank/DDBJ databases">
        <title>Metagenome Assembled Genomes from an Advanced Water Purification Facility.</title>
        <authorList>
            <person name="Stamps B.W."/>
            <person name="Spear J.R."/>
        </authorList>
    </citation>
    <scope>NUCLEOTIDE SEQUENCE [LARGE SCALE GENOMIC DNA]</scope>
    <source>
        <strain evidence="1">Bin_63_2</strain>
    </source>
</reference>
<dbReference type="Proteomes" id="UP000321026">
    <property type="component" value="Unassembled WGS sequence"/>
</dbReference>
<evidence type="ECO:0000313" key="2">
    <source>
        <dbReference type="Proteomes" id="UP000321026"/>
    </source>
</evidence>
<protein>
    <submittedName>
        <fullName evidence="1">Uncharacterized protein</fullName>
    </submittedName>
</protein>